<organism evidence="4 5">
    <name type="scientific">Mycoavidus cysteinexigens</name>
    <dbReference type="NCBI Taxonomy" id="1553431"/>
    <lineage>
        <taxon>Bacteria</taxon>
        <taxon>Pseudomonadati</taxon>
        <taxon>Pseudomonadota</taxon>
        <taxon>Betaproteobacteria</taxon>
        <taxon>Burkholderiales</taxon>
        <taxon>Burkholderiaceae</taxon>
        <taxon>Mycoavidus</taxon>
    </lineage>
</organism>
<accession>A0A2Z6EXZ3</accession>
<evidence type="ECO:0000256" key="1">
    <source>
        <dbReference type="ARBA" id="ARBA00061313"/>
    </source>
</evidence>
<keyword evidence="5" id="KW-1185">Reference proteome</keyword>
<dbReference type="SUPFAM" id="SSF158997">
    <property type="entry name" value="Trm112p-like"/>
    <property type="match status" value="1"/>
</dbReference>
<dbReference type="FunFam" id="2.20.25.10:FF:000002">
    <property type="entry name" value="UPF0434 protein YcaR"/>
    <property type="match status" value="1"/>
</dbReference>
<dbReference type="AlphaFoldDB" id="A0A2Z6EXZ3"/>
<comment type="similarity">
    <text evidence="3">Belongs to the UPF0434 family.</text>
</comment>
<dbReference type="EMBL" id="AP018150">
    <property type="protein sequence ID" value="BBE10311.1"/>
    <property type="molecule type" value="Genomic_DNA"/>
</dbReference>
<dbReference type="InterPro" id="IPR005651">
    <property type="entry name" value="Trm112-like"/>
</dbReference>
<dbReference type="Pfam" id="PF03966">
    <property type="entry name" value="Trm112p"/>
    <property type="match status" value="1"/>
</dbReference>
<dbReference type="PANTHER" id="PTHR33505">
    <property type="entry name" value="ZGC:162634"/>
    <property type="match status" value="1"/>
</dbReference>
<dbReference type="KEGG" id="mcys:MCB1EB_2150"/>
<dbReference type="Gene3D" id="2.20.25.10">
    <property type="match status" value="1"/>
</dbReference>
<evidence type="ECO:0000313" key="4">
    <source>
        <dbReference type="EMBL" id="BBE10311.1"/>
    </source>
</evidence>
<dbReference type="RefSeq" id="WP_026921587.1">
    <property type="nucleotide sequence ID" value="NZ_AP018150.1"/>
</dbReference>
<evidence type="ECO:0000256" key="2">
    <source>
        <dbReference type="ARBA" id="ARBA00061381"/>
    </source>
</evidence>
<comment type="similarity">
    <text evidence="2">In the C-terminal section; belongs to the UPF0434 family.</text>
</comment>
<dbReference type="Proteomes" id="UP000282597">
    <property type="component" value="Chromosome"/>
</dbReference>
<evidence type="ECO:0000256" key="3">
    <source>
        <dbReference type="HAMAP-Rule" id="MF_01187"/>
    </source>
</evidence>
<proteinExistence type="inferred from homology"/>
<reference evidence="4 5" key="1">
    <citation type="journal article" date="2018" name="Microbes Environ.">
        <title>Comparative Genomic Insights into Endofungal Lifestyles of Two Bacterial Endosymbionts, Mycoavidus cysteinexigens and Burkholderia rhizoxinica.</title>
        <authorList>
            <person name="Sharmin D."/>
            <person name="Guo Y."/>
            <person name="Nishizawa T."/>
            <person name="Ohshima S."/>
            <person name="Sato Y."/>
            <person name="Takashima Y."/>
            <person name="Narisawa K."/>
            <person name="Ohta H."/>
        </authorList>
    </citation>
    <scope>NUCLEOTIDE SEQUENCE [LARGE SCALE GENOMIC DNA]</scope>
    <source>
        <strain evidence="4 5">B1-EB</strain>
    </source>
</reference>
<gene>
    <name evidence="4" type="ORF">MCB1EB_2150</name>
</gene>
<dbReference type="PANTHER" id="PTHR33505:SF4">
    <property type="entry name" value="PROTEIN PREY, MITOCHONDRIAL"/>
    <property type="match status" value="1"/>
</dbReference>
<name>A0A2Z6EXZ3_9BURK</name>
<comment type="similarity">
    <text evidence="1">In the N-terminal section; belongs to the LpxK family.</text>
</comment>
<dbReference type="HAMAP" id="MF_01187">
    <property type="entry name" value="UPF0434"/>
    <property type="match status" value="1"/>
</dbReference>
<dbReference type="GO" id="GO:0005829">
    <property type="term" value="C:cytosol"/>
    <property type="evidence" value="ECO:0007669"/>
    <property type="project" value="TreeGrafter"/>
</dbReference>
<protein>
    <recommendedName>
        <fullName evidence="3">UPF0434 protein MCB1EB_2150</fullName>
    </recommendedName>
</protein>
<evidence type="ECO:0000313" key="5">
    <source>
        <dbReference type="Proteomes" id="UP000282597"/>
    </source>
</evidence>
<sequence length="67" mass="7430">MDTRLLEILVCPLCKSALTHDRTTDELICQVDKLAYPIQDGIPVLLVDQARQTVAGKLLEPVDSKPQ</sequence>